<name>A0A8S3RNK3_MYTED</name>
<evidence type="ECO:0000256" key="1">
    <source>
        <dbReference type="SAM" id="Coils"/>
    </source>
</evidence>
<organism evidence="2 3">
    <name type="scientific">Mytilus edulis</name>
    <name type="common">Blue mussel</name>
    <dbReference type="NCBI Taxonomy" id="6550"/>
    <lineage>
        <taxon>Eukaryota</taxon>
        <taxon>Metazoa</taxon>
        <taxon>Spiralia</taxon>
        <taxon>Lophotrochozoa</taxon>
        <taxon>Mollusca</taxon>
        <taxon>Bivalvia</taxon>
        <taxon>Autobranchia</taxon>
        <taxon>Pteriomorphia</taxon>
        <taxon>Mytilida</taxon>
        <taxon>Mytiloidea</taxon>
        <taxon>Mytilidae</taxon>
        <taxon>Mytilinae</taxon>
        <taxon>Mytilus</taxon>
    </lineage>
</organism>
<reference evidence="2" key="1">
    <citation type="submission" date="2021-03" db="EMBL/GenBank/DDBJ databases">
        <authorList>
            <person name="Bekaert M."/>
        </authorList>
    </citation>
    <scope>NUCLEOTIDE SEQUENCE</scope>
</reference>
<dbReference type="Proteomes" id="UP000683360">
    <property type="component" value="Unassembled WGS sequence"/>
</dbReference>
<evidence type="ECO:0000313" key="3">
    <source>
        <dbReference type="Proteomes" id="UP000683360"/>
    </source>
</evidence>
<feature type="coiled-coil region" evidence="1">
    <location>
        <begin position="139"/>
        <end position="166"/>
    </location>
</feature>
<protein>
    <submittedName>
        <fullName evidence="2">Uncharacterized protein</fullName>
    </submittedName>
</protein>
<accession>A0A8S3RNK3</accession>
<gene>
    <name evidence="2" type="ORF">MEDL_23921</name>
</gene>
<evidence type="ECO:0000313" key="2">
    <source>
        <dbReference type="EMBL" id="CAG2209811.1"/>
    </source>
</evidence>
<keyword evidence="1" id="KW-0175">Coiled coil</keyword>
<sequence>MTSHSSSARYSFLVKGMISPWKKHVHYVFSLSTLKASIRTKKNQKSIAPFSNKTTGSLTTEKTIDIPQTLLHLPDIFLKVNQCPQLLDQEDTVILQPYTESLCLQCSLNFQTATTEYKYRIVDSRNPTCLVIDIFPLDVVETEASREDLRKELANTQRKIGVVIRRAE</sequence>
<keyword evidence="3" id="KW-1185">Reference proteome</keyword>
<comment type="caution">
    <text evidence="2">The sequence shown here is derived from an EMBL/GenBank/DDBJ whole genome shotgun (WGS) entry which is preliminary data.</text>
</comment>
<dbReference type="EMBL" id="CAJPWZ010001214">
    <property type="protein sequence ID" value="CAG2209811.1"/>
    <property type="molecule type" value="Genomic_DNA"/>
</dbReference>
<proteinExistence type="predicted"/>
<dbReference type="AlphaFoldDB" id="A0A8S3RNK3"/>